<sequence>MDEALVQLGQELDAGREQLKENLHLLRPIMILPFYGYGSDTYVYLKGRVIEKDKKQNDGQEEHALEQSLSMLRRFALSAIPNIRLSVAFAGQQQEVETDKEGYFEVEFNTETPINYKETGYTVQLKLLERKTDEDAMEAEGRIFVPQDDARFGVVSDIDDTVLVANATSTLGQLKRTLLQDAQERSPFPGIASLLQVLKGRNNPLVYVSSGQWNLYSFLVSFMEAHHIPKGPILLRDHGSENEEDDKRQHKLEQIRAVLRTYPRLSFILIGDSGKDDPEIYRQVSQEFPDQVKCIYIRDVTEDGRAKEVQEICRQVEQQDVQMLLVKDSVAAAEHAFKHGYISLEQLHQVQEAQRQEQRSKEE</sequence>
<keyword evidence="3" id="KW-1185">Reference proteome</keyword>
<dbReference type="InterPro" id="IPR019236">
    <property type="entry name" value="APP1_cat"/>
</dbReference>
<dbReference type="EMBL" id="FPCA01000002">
    <property type="protein sequence ID" value="SFU63363.1"/>
    <property type="molecule type" value="Genomic_DNA"/>
</dbReference>
<reference evidence="3" key="1">
    <citation type="submission" date="2016-10" db="EMBL/GenBank/DDBJ databases">
        <authorList>
            <person name="Varghese N."/>
        </authorList>
    </citation>
    <scope>NUCLEOTIDE SEQUENCE [LARGE SCALE GENOMIC DNA]</scope>
    <source>
        <strain evidence="3">DSM 18820</strain>
    </source>
</reference>
<evidence type="ECO:0000313" key="2">
    <source>
        <dbReference type="EMBL" id="SFU63363.1"/>
    </source>
</evidence>
<gene>
    <name evidence="2" type="ORF">SAMN04487941_1623</name>
</gene>
<protein>
    <submittedName>
        <fullName evidence="2">Phosphatidate phosphatase APP1</fullName>
    </submittedName>
</protein>
<dbReference type="AlphaFoldDB" id="A0A1I7HRS2"/>
<evidence type="ECO:0000313" key="3">
    <source>
        <dbReference type="Proteomes" id="UP000182491"/>
    </source>
</evidence>
<feature type="domain" description="Phosphatidate phosphatase APP1 catalytic" evidence="1">
    <location>
        <begin position="152"/>
        <end position="299"/>
    </location>
</feature>
<proteinExistence type="predicted"/>
<dbReference type="InterPro" id="IPR036412">
    <property type="entry name" value="HAD-like_sf"/>
</dbReference>
<name>A0A1I7HRS2_9BACT</name>
<dbReference type="SUPFAM" id="SSF56784">
    <property type="entry name" value="HAD-like"/>
    <property type="match status" value="1"/>
</dbReference>
<dbReference type="GO" id="GO:0008195">
    <property type="term" value="F:phosphatidate phosphatase activity"/>
    <property type="evidence" value="ECO:0007669"/>
    <property type="project" value="InterPro"/>
</dbReference>
<dbReference type="Proteomes" id="UP000182491">
    <property type="component" value="Unassembled WGS sequence"/>
</dbReference>
<dbReference type="PANTHER" id="PTHR28208">
    <property type="entry name" value="PHOSPHATIDATE PHOSPHATASE APP1"/>
    <property type="match status" value="1"/>
</dbReference>
<evidence type="ECO:0000259" key="1">
    <source>
        <dbReference type="Pfam" id="PF09949"/>
    </source>
</evidence>
<dbReference type="InterPro" id="IPR052935">
    <property type="entry name" value="Mg2+_PAP"/>
</dbReference>
<dbReference type="PANTHER" id="PTHR28208:SF3">
    <property type="entry name" value="PHOSPHATIDATE PHOSPHATASE APP1"/>
    <property type="match status" value="1"/>
</dbReference>
<dbReference type="Pfam" id="PF09949">
    <property type="entry name" value="APP1_cat"/>
    <property type="match status" value="1"/>
</dbReference>
<accession>A0A1I7HRS2</accession>
<organism evidence="2 3">
    <name type="scientific">Pontibacter akesuensis</name>
    <dbReference type="NCBI Taxonomy" id="388950"/>
    <lineage>
        <taxon>Bacteria</taxon>
        <taxon>Pseudomonadati</taxon>
        <taxon>Bacteroidota</taxon>
        <taxon>Cytophagia</taxon>
        <taxon>Cytophagales</taxon>
        <taxon>Hymenobacteraceae</taxon>
        <taxon>Pontibacter</taxon>
    </lineage>
</organism>
<dbReference type="STRING" id="388950.GCA_001611675_01922"/>